<comment type="caution">
    <text evidence="3">The sequence shown here is derived from an EMBL/GenBank/DDBJ whole genome shotgun (WGS) entry which is preliminary data.</text>
</comment>
<evidence type="ECO:0000256" key="1">
    <source>
        <dbReference type="SAM" id="MobiDB-lite"/>
    </source>
</evidence>
<dbReference type="GeneID" id="39991314"/>
<name>A0A1X0NEA8_9TRYP</name>
<dbReference type="RefSeq" id="XP_028877158.1">
    <property type="nucleotide sequence ID" value="XM_029031534.1"/>
</dbReference>
<keyword evidence="4" id="KW-1185">Reference proteome</keyword>
<keyword evidence="2" id="KW-0732">Signal</keyword>
<dbReference type="PROSITE" id="PS51257">
    <property type="entry name" value="PROKAR_LIPOPROTEIN"/>
    <property type="match status" value="1"/>
</dbReference>
<gene>
    <name evidence="3" type="ORF">TM35_000951000</name>
</gene>
<feature type="region of interest" description="Disordered" evidence="1">
    <location>
        <begin position="98"/>
        <end position="263"/>
    </location>
</feature>
<evidence type="ECO:0008006" key="5">
    <source>
        <dbReference type="Google" id="ProtNLM"/>
    </source>
</evidence>
<evidence type="ECO:0000313" key="3">
    <source>
        <dbReference type="EMBL" id="ORC82235.1"/>
    </source>
</evidence>
<proteinExistence type="predicted"/>
<feature type="non-terminal residue" evidence="3">
    <location>
        <position position="263"/>
    </location>
</feature>
<feature type="chain" id="PRO_5012213641" description="Mucin-associated surface protein (MASP)" evidence="2">
    <location>
        <begin position="25"/>
        <end position="263"/>
    </location>
</feature>
<organism evidence="3 4">
    <name type="scientific">Trypanosoma theileri</name>
    <dbReference type="NCBI Taxonomy" id="67003"/>
    <lineage>
        <taxon>Eukaryota</taxon>
        <taxon>Discoba</taxon>
        <taxon>Euglenozoa</taxon>
        <taxon>Kinetoplastea</taxon>
        <taxon>Metakinetoplastina</taxon>
        <taxon>Trypanosomatida</taxon>
        <taxon>Trypanosomatidae</taxon>
        <taxon>Trypanosoma</taxon>
    </lineage>
</organism>
<dbReference type="Gene3D" id="2.60.120.1540">
    <property type="match status" value="1"/>
</dbReference>
<protein>
    <recommendedName>
        <fullName evidence="5">Mucin-associated surface protein (MASP)</fullName>
    </recommendedName>
</protein>
<accession>A0A1X0NEA8</accession>
<reference evidence="3 4" key="1">
    <citation type="submission" date="2017-03" db="EMBL/GenBank/DDBJ databases">
        <title>An alternative strategy for trypanosome survival in the mammalian bloodstream revealed through genome and transcriptome analysis of the ubiquitous bovine parasite Trypanosoma (Megatrypanum) theileri.</title>
        <authorList>
            <person name="Kelly S."/>
            <person name="Ivens A."/>
            <person name="Mott A."/>
            <person name="O'Neill E."/>
            <person name="Emms D."/>
            <person name="Macleod O."/>
            <person name="Voorheis P."/>
            <person name="Matthews J."/>
            <person name="Matthews K."/>
            <person name="Carrington M."/>
        </authorList>
    </citation>
    <scope>NUCLEOTIDE SEQUENCE [LARGE SCALE GENOMIC DNA]</scope>
    <source>
        <strain evidence="3">Edinburgh</strain>
    </source>
</reference>
<feature type="compositionally biased region" description="Polar residues" evidence="1">
    <location>
        <begin position="219"/>
        <end position="229"/>
    </location>
</feature>
<dbReference type="STRING" id="67003.A0A1X0NEA8"/>
<feature type="signal peptide" evidence="2">
    <location>
        <begin position="1"/>
        <end position="24"/>
    </location>
</feature>
<dbReference type="AlphaFoldDB" id="A0A1X0NEA8"/>
<dbReference type="OrthoDB" id="6359008at2759"/>
<dbReference type="VEuPathDB" id="TriTrypDB:TM35_000951000"/>
<evidence type="ECO:0000256" key="2">
    <source>
        <dbReference type="SAM" id="SignalP"/>
    </source>
</evidence>
<feature type="compositionally biased region" description="Basic and acidic residues" evidence="1">
    <location>
        <begin position="146"/>
        <end position="164"/>
    </location>
</feature>
<sequence>MVIMRYVLCILALLLSCACMHVLADEVPAADLSDQVPDTESETKILLQGTPVAQHTDEGDCSKGTAEKGKCTATGADTVSGCTGGSSKNALTCPQKLTTHEQGPTGPIGAAVGNCRDGTPPDDSKSCAEASPAPVCSENPPENSECTEKRDVSHKAHEAPKKPLDQVNHATLDSRSDSDSLGQGTVEGLPGPAGSRGDDGLEGRGGSGAPGPLGEAGSNGLSDAGTGSPTVAGPETAEPTARESEAEAAGISRPVDGDNIAKG</sequence>
<dbReference type="EMBL" id="NBCO01000095">
    <property type="protein sequence ID" value="ORC82235.1"/>
    <property type="molecule type" value="Genomic_DNA"/>
</dbReference>
<dbReference type="Proteomes" id="UP000192257">
    <property type="component" value="Unassembled WGS sequence"/>
</dbReference>
<evidence type="ECO:0000313" key="4">
    <source>
        <dbReference type="Proteomes" id="UP000192257"/>
    </source>
</evidence>